<dbReference type="AlphaFoldDB" id="A0A4Y2DDP3"/>
<protein>
    <submittedName>
        <fullName evidence="1">Uncharacterized protein</fullName>
    </submittedName>
</protein>
<reference evidence="1 2" key="1">
    <citation type="journal article" date="2019" name="Sci. Rep.">
        <title>Orb-weaving spider Araneus ventricosus genome elucidates the spidroin gene catalogue.</title>
        <authorList>
            <person name="Kono N."/>
            <person name="Nakamura H."/>
            <person name="Ohtoshi R."/>
            <person name="Moran D.A.P."/>
            <person name="Shinohara A."/>
            <person name="Yoshida Y."/>
            <person name="Fujiwara M."/>
            <person name="Mori M."/>
            <person name="Tomita M."/>
            <person name="Arakawa K."/>
        </authorList>
    </citation>
    <scope>NUCLEOTIDE SEQUENCE [LARGE SCALE GENOMIC DNA]</scope>
</reference>
<dbReference type="Proteomes" id="UP000499080">
    <property type="component" value="Unassembled WGS sequence"/>
</dbReference>
<evidence type="ECO:0000313" key="1">
    <source>
        <dbReference type="EMBL" id="GBM14148.1"/>
    </source>
</evidence>
<gene>
    <name evidence="1" type="ORF">AVEN_60974_1</name>
</gene>
<organism evidence="1 2">
    <name type="scientific">Araneus ventricosus</name>
    <name type="common">Orbweaver spider</name>
    <name type="synonym">Epeira ventricosa</name>
    <dbReference type="NCBI Taxonomy" id="182803"/>
    <lineage>
        <taxon>Eukaryota</taxon>
        <taxon>Metazoa</taxon>
        <taxon>Ecdysozoa</taxon>
        <taxon>Arthropoda</taxon>
        <taxon>Chelicerata</taxon>
        <taxon>Arachnida</taxon>
        <taxon>Araneae</taxon>
        <taxon>Araneomorphae</taxon>
        <taxon>Entelegynae</taxon>
        <taxon>Araneoidea</taxon>
        <taxon>Araneidae</taxon>
        <taxon>Araneus</taxon>
    </lineage>
</organism>
<sequence length="136" mass="15289">MLSCEHDDWSNFDFILTGVGYVVRIVKISVEFVDGLSSSKGCLPWSDDKDTTRVGPPPLQTNAPHQPSHWAGRVGVDYVMFHSSDEMFGHCDDLTYNSPHIRETSVESGFEHGTFRPRSRDMATSAEFPLIRLKIS</sequence>
<proteinExistence type="predicted"/>
<keyword evidence="2" id="KW-1185">Reference proteome</keyword>
<comment type="caution">
    <text evidence="1">The sequence shown here is derived from an EMBL/GenBank/DDBJ whole genome shotgun (WGS) entry which is preliminary data.</text>
</comment>
<accession>A0A4Y2DDP3</accession>
<dbReference type="EMBL" id="BGPR01000339">
    <property type="protein sequence ID" value="GBM14148.1"/>
    <property type="molecule type" value="Genomic_DNA"/>
</dbReference>
<evidence type="ECO:0000313" key="2">
    <source>
        <dbReference type="Proteomes" id="UP000499080"/>
    </source>
</evidence>
<name>A0A4Y2DDP3_ARAVE</name>